<name>A0ABP7XBP5_9FLAO</name>
<sequence length="224" mass="25173">MKTVLSTKKLSTAQQELLLNAGIGLVEYNALDIELVPIDLSENIKNGIFTSKNAVRAMLNLNIAYSSDDFKIQNTFCVGEKTKLFLETNGQKVLETAETAADLAKIISKKYKNEQFSFFCGNLRRDELPLILKNNSVRLKEYIVYRTHLNSKIFNRIFDGILFFSPSGVQSYVRTNRIGDSVVFCIGNTTASEAKKYTQTVCVANKATIENVIVQVVKYFKKNG</sequence>
<dbReference type="EMBL" id="BAABCW010000002">
    <property type="protein sequence ID" value="GAA4110345.1"/>
    <property type="molecule type" value="Genomic_DNA"/>
</dbReference>
<dbReference type="InterPro" id="IPR003754">
    <property type="entry name" value="4pyrrol_synth_uPrphyn_synth"/>
</dbReference>
<dbReference type="CDD" id="cd06578">
    <property type="entry name" value="HemD"/>
    <property type="match status" value="1"/>
</dbReference>
<organism evidence="2 3">
    <name type="scientific">Aquimarina addita</name>
    <dbReference type="NCBI Taxonomy" id="870485"/>
    <lineage>
        <taxon>Bacteria</taxon>
        <taxon>Pseudomonadati</taxon>
        <taxon>Bacteroidota</taxon>
        <taxon>Flavobacteriia</taxon>
        <taxon>Flavobacteriales</taxon>
        <taxon>Flavobacteriaceae</taxon>
        <taxon>Aquimarina</taxon>
    </lineage>
</organism>
<gene>
    <name evidence="2" type="ORF">GCM10022393_07340</name>
</gene>
<dbReference type="PANTHER" id="PTHR12390:SF0">
    <property type="entry name" value="UROPORPHYRINOGEN-III SYNTHASE"/>
    <property type="match status" value="1"/>
</dbReference>
<dbReference type="Pfam" id="PF02602">
    <property type="entry name" value="HEM4"/>
    <property type="match status" value="1"/>
</dbReference>
<comment type="caution">
    <text evidence="2">The sequence shown here is derived from an EMBL/GenBank/DDBJ whole genome shotgun (WGS) entry which is preliminary data.</text>
</comment>
<proteinExistence type="predicted"/>
<dbReference type="PANTHER" id="PTHR12390">
    <property type="entry name" value="UROPORPHYRINOGEN III SYNTHASE"/>
    <property type="match status" value="1"/>
</dbReference>
<accession>A0ABP7XBP5</accession>
<dbReference type="InterPro" id="IPR036108">
    <property type="entry name" value="4pyrrol_syn_uPrphyn_synt_sf"/>
</dbReference>
<feature type="domain" description="Tetrapyrrole biosynthesis uroporphyrinogen III synthase" evidence="1">
    <location>
        <begin position="25"/>
        <end position="212"/>
    </location>
</feature>
<dbReference type="Proteomes" id="UP001500459">
    <property type="component" value="Unassembled WGS sequence"/>
</dbReference>
<protein>
    <submittedName>
        <fullName evidence="2">Uroporphyrinogen-III synthase</fullName>
    </submittedName>
</protein>
<dbReference type="SUPFAM" id="SSF69618">
    <property type="entry name" value="HemD-like"/>
    <property type="match status" value="1"/>
</dbReference>
<evidence type="ECO:0000313" key="2">
    <source>
        <dbReference type="EMBL" id="GAA4110345.1"/>
    </source>
</evidence>
<keyword evidence="3" id="KW-1185">Reference proteome</keyword>
<dbReference type="InterPro" id="IPR039793">
    <property type="entry name" value="UROS/Hem4"/>
</dbReference>
<evidence type="ECO:0000259" key="1">
    <source>
        <dbReference type="Pfam" id="PF02602"/>
    </source>
</evidence>
<reference evidence="3" key="1">
    <citation type="journal article" date="2019" name="Int. J. Syst. Evol. Microbiol.">
        <title>The Global Catalogue of Microorganisms (GCM) 10K type strain sequencing project: providing services to taxonomists for standard genome sequencing and annotation.</title>
        <authorList>
            <consortium name="The Broad Institute Genomics Platform"/>
            <consortium name="The Broad Institute Genome Sequencing Center for Infectious Disease"/>
            <person name="Wu L."/>
            <person name="Ma J."/>
        </authorList>
    </citation>
    <scope>NUCLEOTIDE SEQUENCE [LARGE SCALE GENOMIC DNA]</scope>
    <source>
        <strain evidence="3">JCM 17106</strain>
    </source>
</reference>
<dbReference type="RefSeq" id="WP_344924877.1">
    <property type="nucleotide sequence ID" value="NZ_BAABCW010000002.1"/>
</dbReference>
<evidence type="ECO:0000313" key="3">
    <source>
        <dbReference type="Proteomes" id="UP001500459"/>
    </source>
</evidence>
<dbReference type="Gene3D" id="3.40.50.10090">
    <property type="match status" value="2"/>
</dbReference>